<keyword evidence="2" id="KW-1133">Transmembrane helix</keyword>
<name>A0A7S2DRQ7_9EUKA</name>
<protein>
    <submittedName>
        <fullName evidence="3">Uncharacterized protein</fullName>
    </submittedName>
</protein>
<feature type="transmembrane region" description="Helical" evidence="2">
    <location>
        <begin position="184"/>
        <end position="203"/>
    </location>
</feature>
<proteinExistence type="predicted"/>
<reference evidence="3" key="1">
    <citation type="submission" date="2021-01" db="EMBL/GenBank/DDBJ databases">
        <authorList>
            <person name="Corre E."/>
            <person name="Pelletier E."/>
            <person name="Niang G."/>
            <person name="Scheremetjew M."/>
            <person name="Finn R."/>
            <person name="Kale V."/>
            <person name="Holt S."/>
            <person name="Cochrane G."/>
            <person name="Meng A."/>
            <person name="Brown T."/>
            <person name="Cohen L."/>
        </authorList>
    </citation>
    <scope>NUCLEOTIDE SEQUENCE</scope>
    <source>
        <strain evidence="3">UTEX LB 985</strain>
    </source>
</reference>
<keyword evidence="2" id="KW-0472">Membrane</keyword>
<dbReference type="EMBL" id="HBGU01036522">
    <property type="protein sequence ID" value="CAD9462319.1"/>
    <property type="molecule type" value="Transcribed_RNA"/>
</dbReference>
<feature type="compositionally biased region" description="Basic and acidic residues" evidence="1">
    <location>
        <begin position="7"/>
        <end position="23"/>
    </location>
</feature>
<keyword evidence="2" id="KW-0812">Transmembrane</keyword>
<feature type="transmembrane region" description="Helical" evidence="2">
    <location>
        <begin position="232"/>
        <end position="250"/>
    </location>
</feature>
<evidence type="ECO:0000313" key="3">
    <source>
        <dbReference type="EMBL" id="CAD9462319.1"/>
    </source>
</evidence>
<dbReference type="AlphaFoldDB" id="A0A7S2DRQ7"/>
<feature type="region of interest" description="Disordered" evidence="1">
    <location>
        <begin position="1"/>
        <end position="48"/>
    </location>
</feature>
<feature type="compositionally biased region" description="Acidic residues" evidence="1">
    <location>
        <begin position="24"/>
        <end position="42"/>
    </location>
</feature>
<evidence type="ECO:0000256" key="1">
    <source>
        <dbReference type="SAM" id="MobiDB-lite"/>
    </source>
</evidence>
<evidence type="ECO:0000256" key="2">
    <source>
        <dbReference type="SAM" id="Phobius"/>
    </source>
</evidence>
<accession>A0A7S2DRQ7</accession>
<gene>
    <name evidence="3" type="ORF">CBRE1094_LOCUS20040</name>
</gene>
<sequence>MPATKNAKKDKDRPKKEKARRDDEEQDDDDDDEEEEEEEEVESASAVAKRERGRRSFMKLVRGLLSFIPLAIVLSKEPFVVRPRVSGTNALKVRPLELALAGAVHWACVSPTVLRNPALAGYVNSTARVLLTPAEYLAQQQKKTALDKDKTMQGAYRKADGRFRRLIDKEPQVLEMISRPQPNFLAIGSYLITAGALLCPLISSYMEYLIIGGSIAVMHGGRELNMQPMPELYVTAGVAAVALFAMEMAGKTSTPKKKKRR</sequence>
<organism evidence="3">
    <name type="scientific">Haptolina brevifila</name>
    <dbReference type="NCBI Taxonomy" id="156173"/>
    <lineage>
        <taxon>Eukaryota</taxon>
        <taxon>Haptista</taxon>
        <taxon>Haptophyta</taxon>
        <taxon>Prymnesiophyceae</taxon>
        <taxon>Prymnesiales</taxon>
        <taxon>Prymnesiaceae</taxon>
        <taxon>Haptolina</taxon>
    </lineage>
</organism>